<protein>
    <submittedName>
        <fullName evidence="1">Uncharacterized protein</fullName>
    </submittedName>
</protein>
<dbReference type="AlphaFoldDB" id="A0A381D6W8"/>
<dbReference type="Proteomes" id="UP000239717">
    <property type="component" value="Chromosome"/>
</dbReference>
<accession>A0A381D6W8</accession>
<gene>
    <name evidence="1" type="ORF">CEP74_00985</name>
</gene>
<evidence type="ECO:0000313" key="2">
    <source>
        <dbReference type="Proteomes" id="UP000239717"/>
    </source>
</evidence>
<dbReference type="EMBL" id="CP027403">
    <property type="protein sequence ID" value="AVL46495.1"/>
    <property type="molecule type" value="Genomic_DNA"/>
</dbReference>
<proteinExistence type="predicted"/>
<evidence type="ECO:0000313" key="1">
    <source>
        <dbReference type="EMBL" id="AVL46495.1"/>
    </source>
</evidence>
<organism evidence="1 2">
    <name type="scientific">Campylobacter jejuni subsp. doylei</name>
    <dbReference type="NCBI Taxonomy" id="32021"/>
    <lineage>
        <taxon>Bacteria</taxon>
        <taxon>Pseudomonadati</taxon>
        <taxon>Campylobacterota</taxon>
        <taxon>Epsilonproteobacteria</taxon>
        <taxon>Campylobacterales</taxon>
        <taxon>Campylobacteraceae</taxon>
        <taxon>Campylobacter</taxon>
    </lineage>
</organism>
<name>A0A381D6W8_CAMJU</name>
<reference evidence="1 2" key="1">
    <citation type="submission" date="2018-03" db="EMBL/GenBank/DDBJ databases">
        <title>FDA dAtabase for Regulatory Grade micrObial Sequences (FDA-ARGOS): Supporting development and validation of Infectious Disease Dx tests.</title>
        <authorList>
            <person name="Kerrigan L."/>
            <person name="Tallon L.J."/>
            <person name="Sadzewicz L."/>
            <person name="Sengamalay N."/>
            <person name="Ott S."/>
            <person name="Godinez A."/>
            <person name="Nagaraj S."/>
            <person name="Vavikolanu K."/>
            <person name="Vyas G."/>
            <person name="Nadendla S."/>
            <person name="Aluvathingal J."/>
            <person name="Sichtig H."/>
        </authorList>
    </citation>
    <scope>NUCLEOTIDE SEQUENCE [LARGE SCALE GENOMIC DNA]</scope>
    <source>
        <strain evidence="1 2">FDAARGOS_295</strain>
    </source>
</reference>
<sequence>MNLILENVSDDLAKAIKAMAKIAKSKASVLNDYELKAYKEYLEDLQDAKIGEVAYKEYLESGKKATLASDLYKELGL</sequence>